<gene>
    <name evidence="8" type="ORF">PTD2_12139</name>
</gene>
<dbReference type="eggNOG" id="COG1344">
    <property type="taxonomic scope" value="Bacteria"/>
</dbReference>
<dbReference type="Pfam" id="PF00669">
    <property type="entry name" value="Flagellin_N"/>
    <property type="match status" value="1"/>
</dbReference>
<dbReference type="GO" id="GO:0071973">
    <property type="term" value="P:bacterial-type flagellum-dependent cell motility"/>
    <property type="evidence" value="ECO:0007669"/>
    <property type="project" value="InterPro"/>
</dbReference>
<comment type="subcellular location">
    <subcellularLocation>
        <location evidence="1">Bacterial flagellum</location>
    </subcellularLocation>
    <subcellularLocation>
        <location evidence="2">Secreted</location>
    </subcellularLocation>
</comment>
<dbReference type="GO" id="GO:0005576">
    <property type="term" value="C:extracellular region"/>
    <property type="evidence" value="ECO:0007669"/>
    <property type="project" value="UniProtKB-SubCell"/>
</dbReference>
<keyword evidence="9" id="KW-1185">Reference proteome</keyword>
<evidence type="ECO:0000313" key="9">
    <source>
        <dbReference type="Proteomes" id="UP000006201"/>
    </source>
</evidence>
<reference evidence="8 9" key="1">
    <citation type="submission" date="2006-02" db="EMBL/GenBank/DDBJ databases">
        <authorList>
            <person name="Moran M.A."/>
            <person name="Kjelleberg S."/>
            <person name="Egan S."/>
            <person name="Saunders N."/>
            <person name="Thomas T."/>
            <person name="Ferriera S."/>
            <person name="Johnson J."/>
            <person name="Kravitz S."/>
            <person name="Halpern A."/>
            <person name="Remington K."/>
            <person name="Beeson K."/>
            <person name="Tran B."/>
            <person name="Rogers Y.-H."/>
            <person name="Friedman R."/>
            <person name="Venter J.C."/>
        </authorList>
    </citation>
    <scope>NUCLEOTIDE SEQUENCE [LARGE SCALE GENOMIC DNA]</scope>
    <source>
        <strain evidence="8 9">D2</strain>
    </source>
</reference>
<evidence type="ECO:0000313" key="8">
    <source>
        <dbReference type="EMBL" id="EAR29566.1"/>
    </source>
</evidence>
<comment type="similarity">
    <text evidence="3">Belongs to the bacterial flagellin family.</text>
</comment>
<organism evidence="8 9">
    <name type="scientific">Pseudoalteromonas tunicata D2</name>
    <dbReference type="NCBI Taxonomy" id="87626"/>
    <lineage>
        <taxon>Bacteria</taxon>
        <taxon>Pseudomonadati</taxon>
        <taxon>Pseudomonadota</taxon>
        <taxon>Gammaproteobacteria</taxon>
        <taxon>Alteromonadales</taxon>
        <taxon>Pseudoalteromonadaceae</taxon>
        <taxon>Pseudoalteromonas</taxon>
    </lineage>
</organism>
<dbReference type="RefSeq" id="WP_009837440.1">
    <property type="nucleotide sequence ID" value="NZ_AAOH01000002.1"/>
</dbReference>
<dbReference type="InterPro" id="IPR046358">
    <property type="entry name" value="Flagellin_C"/>
</dbReference>
<dbReference type="PANTHER" id="PTHR42792">
    <property type="entry name" value="FLAGELLIN"/>
    <property type="match status" value="1"/>
</dbReference>
<dbReference type="InterPro" id="IPR001029">
    <property type="entry name" value="Flagellin_N"/>
</dbReference>
<dbReference type="STRING" id="87626.PTD2_12139"/>
<dbReference type="InterPro" id="IPR013384">
    <property type="entry name" value="Flagell_FlgL"/>
</dbReference>
<dbReference type="PANTHER" id="PTHR42792:SF1">
    <property type="entry name" value="FLAGELLAR HOOK-ASSOCIATED PROTEIN 3"/>
    <property type="match status" value="1"/>
</dbReference>
<dbReference type="NCBIfam" id="TIGR02550">
    <property type="entry name" value="flagell_flgL"/>
    <property type="match status" value="1"/>
</dbReference>
<keyword evidence="8" id="KW-0966">Cell projection</keyword>
<feature type="domain" description="Flagellin C-terminal" evidence="7">
    <location>
        <begin position="437"/>
        <end position="518"/>
    </location>
</feature>
<keyword evidence="8" id="KW-0969">Cilium</keyword>
<sequence length="519" mass="56228">MRIGTANFYQRSLASLQSRQVSLDRAQEELSSGKKVIRPSDDPVASNSIIKLKKELDVSSRYLDAQSTANRYNREAETSLTSMNNILLRLQESLSGAINGALDNDGLIAYREQIASRYEEYEGIVNQKNANGDYMFSGFQTRTKPYQSDSFGYFDYQGDSGQRQVLIAPSFDVAVTEPGNSFASNVASKFSHYRPASAAASGAQVSLGFVTDGAEYRAPTAPANTYQIQFSGAVPPQADTWQVVDVSLPAPNVVNGPYGYSPGDEIEFQGISVKTDVNNPPQAGDVFDMQPDKKADETSVLWMFQQAIDAMSITGTGYTAKPLAASTVSIAGGNIKFPDEHKFADFEVVFPSAGQVEVREVDRSTTPPTVLATPVSAQAYNPAGTLLEFNGIEITVAGAAGNQTTIPPAPAPNFPETIRLDRPENNRRADVLGALLEEVTNAQTNIDNTRSQIGARMNSISNEGDAQLLFKEATKITLADLEEIDVYEAVTNLENSRVGLQAAQQAFARVQNLSLFDYI</sequence>
<feature type="domain" description="Flagellin N-terminal" evidence="6">
    <location>
        <begin position="5"/>
        <end position="141"/>
    </location>
</feature>
<evidence type="ECO:0000259" key="6">
    <source>
        <dbReference type="Pfam" id="PF00669"/>
    </source>
</evidence>
<evidence type="ECO:0000256" key="1">
    <source>
        <dbReference type="ARBA" id="ARBA00004365"/>
    </source>
</evidence>
<dbReference type="Pfam" id="PF00700">
    <property type="entry name" value="Flagellin_C"/>
    <property type="match status" value="1"/>
</dbReference>
<evidence type="ECO:0000259" key="7">
    <source>
        <dbReference type="Pfam" id="PF00700"/>
    </source>
</evidence>
<dbReference type="GO" id="GO:0009424">
    <property type="term" value="C:bacterial-type flagellum hook"/>
    <property type="evidence" value="ECO:0007669"/>
    <property type="project" value="InterPro"/>
</dbReference>
<dbReference type="AlphaFoldDB" id="A4C6G2"/>
<accession>A4C6G2</accession>
<keyword evidence="5" id="KW-0975">Bacterial flagellum</keyword>
<dbReference type="GO" id="GO:0005198">
    <property type="term" value="F:structural molecule activity"/>
    <property type="evidence" value="ECO:0007669"/>
    <property type="project" value="InterPro"/>
</dbReference>
<dbReference type="Proteomes" id="UP000006201">
    <property type="component" value="Unassembled WGS sequence"/>
</dbReference>
<keyword evidence="4" id="KW-0964">Secreted</keyword>
<evidence type="ECO:0000256" key="3">
    <source>
        <dbReference type="ARBA" id="ARBA00005709"/>
    </source>
</evidence>
<dbReference type="InterPro" id="IPR001492">
    <property type="entry name" value="Flagellin"/>
</dbReference>
<keyword evidence="8" id="KW-0282">Flagellum</keyword>
<dbReference type="EMBL" id="AAOH01000002">
    <property type="protein sequence ID" value="EAR29566.1"/>
    <property type="molecule type" value="Genomic_DNA"/>
</dbReference>
<dbReference type="OrthoDB" id="9768249at2"/>
<proteinExistence type="inferred from homology"/>
<comment type="caution">
    <text evidence="8">The sequence shown here is derived from an EMBL/GenBank/DDBJ whole genome shotgun (WGS) entry which is preliminary data.</text>
</comment>
<dbReference type="Gene3D" id="1.20.1330.10">
    <property type="entry name" value="f41 fragment of flagellin, N-terminal domain"/>
    <property type="match status" value="2"/>
</dbReference>
<name>A4C6G2_9GAMM</name>
<protein>
    <submittedName>
        <fullName evidence="8">Flagellar hook-associated protein 3</fullName>
    </submittedName>
</protein>
<dbReference type="SUPFAM" id="SSF64518">
    <property type="entry name" value="Phase 1 flagellin"/>
    <property type="match status" value="1"/>
</dbReference>
<evidence type="ECO:0000256" key="2">
    <source>
        <dbReference type="ARBA" id="ARBA00004613"/>
    </source>
</evidence>
<dbReference type="HOGENOM" id="CLU_024437_5_0_6"/>
<evidence type="ECO:0000256" key="5">
    <source>
        <dbReference type="ARBA" id="ARBA00023143"/>
    </source>
</evidence>
<evidence type="ECO:0000256" key="4">
    <source>
        <dbReference type="ARBA" id="ARBA00022525"/>
    </source>
</evidence>